<evidence type="ECO:0008006" key="6">
    <source>
        <dbReference type="Google" id="ProtNLM"/>
    </source>
</evidence>
<dbReference type="EMBL" id="QWIO01003210">
    <property type="protein sequence ID" value="RMY46202.1"/>
    <property type="molecule type" value="Genomic_DNA"/>
</dbReference>
<proteinExistence type="predicted"/>
<organism evidence="4 5">
    <name type="scientific">Hortaea werneckii</name>
    <name type="common">Black yeast</name>
    <name type="synonym">Cladosporium werneckii</name>
    <dbReference type="NCBI Taxonomy" id="91943"/>
    <lineage>
        <taxon>Eukaryota</taxon>
        <taxon>Fungi</taxon>
        <taxon>Dikarya</taxon>
        <taxon>Ascomycota</taxon>
        <taxon>Pezizomycotina</taxon>
        <taxon>Dothideomycetes</taxon>
        <taxon>Dothideomycetidae</taxon>
        <taxon>Mycosphaerellales</taxon>
        <taxon>Teratosphaeriaceae</taxon>
        <taxon>Hortaea</taxon>
    </lineage>
</organism>
<sequence>MQTNKTYRVVIGDVDGKLDVFTKLAALQKKQNFAFAIIAGNLFADPATATDEENEQTAKLIRGEIEVPLPTYFAIGTRELPSSVVEKLESNEGQVCENLTALGRKVSIKTVEGFRVVSLGGSHVESVDDAMSLYAAAYNDADIAHVAKDLTDADLLVTSAWPSDIQDGARTKYRGEAQEGVKGLSDLCTAIKPRYHFSTSEHYYEREPYFHNGPAPRSITRFISLAPYSKAGKDKWIYAFNLEPSAPPPNQLPEGTTASPFLVAANRKRKLETRKSEFNSFRFSNGNGDTAHDRGHHRGGKRKKFQPPPQPSECYFCLSNRYCATHMIASIGDNAYLATSKGPLTTNTTFPTLGFPGHVLIIPLEHAPTMSAISDEEARQACVTEMQRYKSALESMAATRSRNAEGHAQLGAVTWEISRASGVHLHWQFLPVPIDLIQRGLVEAGFEVEAENSEGYPRFAKSYAEIEQAESEGGDFLKIMIWSESLRKEMVLPLDNKSFRFDLQFPRRVMGKLLGLQQRAHWKDCPQTHAEEEADAQALKEVFKPFDFSLGS</sequence>
<dbReference type="Proteomes" id="UP000269539">
    <property type="component" value="Unassembled WGS sequence"/>
</dbReference>
<evidence type="ECO:0000259" key="3">
    <source>
        <dbReference type="Pfam" id="PF04677"/>
    </source>
</evidence>
<comment type="caution">
    <text evidence="4">The sequence shown here is derived from an EMBL/GenBank/DDBJ whole genome shotgun (WGS) entry which is preliminary data.</text>
</comment>
<accession>A0A3M7C238</accession>
<dbReference type="InterPro" id="IPR036265">
    <property type="entry name" value="HIT-like_sf"/>
</dbReference>
<dbReference type="GO" id="GO:0071014">
    <property type="term" value="C:post-mRNA release spliceosomal complex"/>
    <property type="evidence" value="ECO:0007669"/>
    <property type="project" value="TreeGrafter"/>
</dbReference>
<reference evidence="4 5" key="1">
    <citation type="journal article" date="2018" name="BMC Genomics">
        <title>Genomic evidence for intraspecific hybridization in a clonal and extremely halotolerant yeast.</title>
        <authorList>
            <person name="Gostincar C."/>
            <person name="Stajich J.E."/>
            <person name="Zupancic J."/>
            <person name="Zalar P."/>
            <person name="Gunde-Cimerman N."/>
        </authorList>
    </citation>
    <scope>NUCLEOTIDE SEQUENCE [LARGE SCALE GENOMIC DNA]</scope>
    <source>
        <strain evidence="4 5">EXF-10513</strain>
    </source>
</reference>
<dbReference type="GO" id="GO:0061632">
    <property type="term" value="F:RNA lariat debranching enzyme activator activity"/>
    <property type="evidence" value="ECO:0007669"/>
    <property type="project" value="TreeGrafter"/>
</dbReference>
<dbReference type="AlphaFoldDB" id="A0A3M7C238"/>
<evidence type="ECO:0000313" key="5">
    <source>
        <dbReference type="Proteomes" id="UP000269539"/>
    </source>
</evidence>
<feature type="compositionally biased region" description="Basic residues" evidence="1">
    <location>
        <begin position="294"/>
        <end position="305"/>
    </location>
</feature>
<gene>
    <name evidence="4" type="ORF">D0864_15300</name>
</gene>
<feature type="region of interest" description="Disordered" evidence="1">
    <location>
        <begin position="280"/>
        <end position="309"/>
    </location>
</feature>
<dbReference type="Gene3D" id="3.30.428.10">
    <property type="entry name" value="HIT-like"/>
    <property type="match status" value="1"/>
</dbReference>
<dbReference type="PANTHER" id="PTHR12072:SF4">
    <property type="entry name" value="CWF19-LIKE PROTEIN 1"/>
    <property type="match status" value="1"/>
</dbReference>
<feature type="domain" description="Cwf19-like C-terminal" evidence="3">
    <location>
        <begin position="310"/>
        <end position="436"/>
    </location>
</feature>
<dbReference type="Pfam" id="PF04677">
    <property type="entry name" value="CwfJ_C_1"/>
    <property type="match status" value="1"/>
</dbReference>
<dbReference type="VEuPathDB" id="FungiDB:BTJ68_00903"/>
<evidence type="ECO:0000313" key="4">
    <source>
        <dbReference type="EMBL" id="RMY46202.1"/>
    </source>
</evidence>
<dbReference type="Pfam" id="PF04676">
    <property type="entry name" value="CwfJ_C_2"/>
    <property type="match status" value="1"/>
</dbReference>
<evidence type="ECO:0000256" key="1">
    <source>
        <dbReference type="SAM" id="MobiDB-lite"/>
    </source>
</evidence>
<dbReference type="CDD" id="cd07380">
    <property type="entry name" value="MPP_CWF19_N"/>
    <property type="match status" value="1"/>
</dbReference>
<evidence type="ECO:0000259" key="2">
    <source>
        <dbReference type="Pfam" id="PF04676"/>
    </source>
</evidence>
<dbReference type="InterPro" id="IPR006767">
    <property type="entry name" value="Cwf19-like_C_dom-2"/>
</dbReference>
<dbReference type="GO" id="GO:0000398">
    <property type="term" value="P:mRNA splicing, via spliceosome"/>
    <property type="evidence" value="ECO:0007669"/>
    <property type="project" value="TreeGrafter"/>
</dbReference>
<dbReference type="InterPro" id="IPR040194">
    <property type="entry name" value="Cwf19-like"/>
</dbReference>
<feature type="domain" description="Cwf19-like protein C-terminal" evidence="2">
    <location>
        <begin position="488"/>
        <end position="548"/>
    </location>
</feature>
<dbReference type="PANTHER" id="PTHR12072">
    <property type="entry name" value="CWF19, CELL CYCLE CONTROL PROTEIN"/>
    <property type="match status" value="1"/>
</dbReference>
<protein>
    <recommendedName>
        <fullName evidence="6">Cwf19-like C-terminal domain-containing protein</fullName>
    </recommendedName>
</protein>
<dbReference type="SUPFAM" id="SSF54197">
    <property type="entry name" value="HIT-like"/>
    <property type="match status" value="1"/>
</dbReference>
<name>A0A3M7C238_HORWE</name>
<dbReference type="InterPro" id="IPR006768">
    <property type="entry name" value="Cwf19-like_C_dom-1"/>
</dbReference>